<dbReference type="InterPro" id="IPR016163">
    <property type="entry name" value="Ald_DH_C"/>
</dbReference>
<evidence type="ECO:0000313" key="7">
    <source>
        <dbReference type="Proteomes" id="UP000239239"/>
    </source>
</evidence>
<dbReference type="Gene3D" id="3.40.605.10">
    <property type="entry name" value="Aldehyde Dehydrogenase, Chain A, domain 1"/>
    <property type="match status" value="1"/>
</dbReference>
<sequence>MEIYEMYIDGKFTLAKSRATRDIIDPANGELIAKVPESTKEDAICAIKAARKAFDEGEWRKSLALDRGKLLFKLADLIRANAKRLAELETRNCGKPLPEAEFDVTDAANCFEFYGGLATKIHGETMSVPANSFSYVVREPIGVCGQIIPWNFPLLMAAWKLAPALAAGNTAVLKPSELTPVTALELFKLIDQCGFPAGVVNLITGPGIGVGEELASNAMVDKVAFTGGSATGRKIMQAATGNLKKISLELGGKNPNIVFADCDLEMAIDGALFGAFANQGEVCSAGSRLLVERSIHKKIVEGMLKKIPNIKLGHGLDAGVKMGPLVSSAHREKVESYVKLGMEEGAKLLCGGKRPTGSEFAKGHFFEPTIFDEVKSTMRIAREEIFGPVLVVIPFDTEEEAIRIANDTDYGLSGAVWTKSVTRAHRVTSQIRAGILWVNHYHPTYNEMPWGGYKQSGAGRELGLYGIESYLEVKQVNINLDETPIGWY</sequence>
<dbReference type="InterPro" id="IPR015590">
    <property type="entry name" value="Aldehyde_DH_dom"/>
</dbReference>
<comment type="similarity">
    <text evidence="1 5">Belongs to the aldehyde dehydrogenase family.</text>
</comment>
<dbReference type="GO" id="GO:0016620">
    <property type="term" value="F:oxidoreductase activity, acting on the aldehyde or oxo group of donors, NAD or NADP as acceptor"/>
    <property type="evidence" value="ECO:0007669"/>
    <property type="project" value="InterPro"/>
</dbReference>
<dbReference type="PANTHER" id="PTHR43860">
    <property type="entry name" value="BETAINE ALDEHYDE DEHYDROGENASE"/>
    <property type="match status" value="1"/>
</dbReference>
<dbReference type="Pfam" id="PF00171">
    <property type="entry name" value="Aldedh"/>
    <property type="match status" value="1"/>
</dbReference>
<dbReference type="CDD" id="cd07119">
    <property type="entry name" value="ALDH_BADH-GbsA"/>
    <property type="match status" value="1"/>
</dbReference>
<dbReference type="OrthoDB" id="9812625at2"/>
<dbReference type="InterPro" id="IPR029510">
    <property type="entry name" value="Ald_DH_CS_GLU"/>
</dbReference>
<keyword evidence="2 5" id="KW-0560">Oxidoreductase</keyword>
<evidence type="ECO:0000256" key="4">
    <source>
        <dbReference type="ARBA" id="ARBA00037921"/>
    </source>
</evidence>
<evidence type="ECO:0000256" key="3">
    <source>
        <dbReference type="ARBA" id="ARBA00023027"/>
    </source>
</evidence>
<organism evidence="6 7">
    <name type="scientific">Legionella pneumophila</name>
    <dbReference type="NCBI Taxonomy" id="446"/>
    <lineage>
        <taxon>Bacteria</taxon>
        <taxon>Pseudomonadati</taxon>
        <taxon>Pseudomonadota</taxon>
        <taxon>Gammaproteobacteria</taxon>
        <taxon>Legionellales</taxon>
        <taxon>Legionellaceae</taxon>
        <taxon>Legionella</taxon>
    </lineage>
</organism>
<evidence type="ECO:0000256" key="5">
    <source>
        <dbReference type="RuleBase" id="RU003345"/>
    </source>
</evidence>
<dbReference type="FunFam" id="3.40.309.10:FF:000012">
    <property type="entry name" value="Betaine aldehyde dehydrogenase"/>
    <property type="match status" value="1"/>
</dbReference>
<proteinExistence type="inferred from homology"/>
<dbReference type="InterPro" id="IPR016160">
    <property type="entry name" value="Ald_DH_CS_CYS"/>
</dbReference>
<dbReference type="PROSITE" id="PS00070">
    <property type="entry name" value="ALDEHYDE_DEHYDR_CYS"/>
    <property type="match status" value="1"/>
</dbReference>
<name>A0A2S6F7U9_LEGPN</name>
<dbReference type="EMBL" id="PQWY01000002">
    <property type="protein sequence ID" value="PPK33505.1"/>
    <property type="molecule type" value="Genomic_DNA"/>
</dbReference>
<evidence type="ECO:0000256" key="2">
    <source>
        <dbReference type="ARBA" id="ARBA00023002"/>
    </source>
</evidence>
<dbReference type="RefSeq" id="WP_027227927.1">
    <property type="nucleotide sequence ID" value="NZ_CP017601.1"/>
</dbReference>
<comment type="caution">
    <text evidence="6">The sequence shown here is derived from an EMBL/GenBank/DDBJ whole genome shotgun (WGS) entry which is preliminary data.</text>
</comment>
<accession>A0A2S6F7U9</accession>
<dbReference type="PANTHER" id="PTHR43860:SF2">
    <property type="entry name" value="BETAINE ALDEHYDE DEHYDROGENASE-RELATED"/>
    <property type="match status" value="1"/>
</dbReference>
<dbReference type="Gene3D" id="3.40.309.10">
    <property type="entry name" value="Aldehyde Dehydrogenase, Chain A, domain 2"/>
    <property type="match status" value="1"/>
</dbReference>
<evidence type="ECO:0000256" key="1">
    <source>
        <dbReference type="ARBA" id="ARBA00009986"/>
    </source>
</evidence>
<evidence type="ECO:0000313" key="6">
    <source>
        <dbReference type="EMBL" id="PPK33505.1"/>
    </source>
</evidence>
<dbReference type="SUPFAM" id="SSF53720">
    <property type="entry name" value="ALDH-like"/>
    <property type="match status" value="1"/>
</dbReference>
<protein>
    <submittedName>
        <fullName evidence="6">Aldehyde dehydrogenase</fullName>
    </submittedName>
</protein>
<reference evidence="6 7" key="1">
    <citation type="submission" date="2018-02" db="EMBL/GenBank/DDBJ databases">
        <title>Draft genome sequences of four Legionella pneumophila clinical strains isolated in Ontario.</title>
        <authorList>
            <person name="Fortuna A."/>
            <person name="Ramnarine R."/>
            <person name="Li A."/>
            <person name="Frantz C."/>
            <person name="Mallo G."/>
        </authorList>
    </citation>
    <scope>NUCLEOTIDE SEQUENCE [LARGE SCALE GENOMIC DNA]</scope>
    <source>
        <strain evidence="6 7">LG61</strain>
    </source>
</reference>
<dbReference type="InterPro" id="IPR016161">
    <property type="entry name" value="Ald_DH/histidinol_DH"/>
</dbReference>
<dbReference type="InterPro" id="IPR016162">
    <property type="entry name" value="Ald_DH_N"/>
</dbReference>
<dbReference type="FunFam" id="3.40.605.10:FF:000007">
    <property type="entry name" value="NAD/NADP-dependent betaine aldehyde dehydrogenase"/>
    <property type="match status" value="1"/>
</dbReference>
<comment type="pathway">
    <text evidence="4">Amine and polyamine biosynthesis; betaine biosynthesis via choline pathway; betaine from betaine aldehyde: step 1/1.</text>
</comment>
<keyword evidence="3" id="KW-0520">NAD</keyword>
<dbReference type="PROSITE" id="PS00687">
    <property type="entry name" value="ALDEHYDE_DEHYDR_GLU"/>
    <property type="match status" value="1"/>
</dbReference>
<gene>
    <name evidence="6" type="ORF">C3928_01865</name>
</gene>
<dbReference type="Proteomes" id="UP000239239">
    <property type="component" value="Unassembled WGS sequence"/>
</dbReference>
<dbReference type="AlphaFoldDB" id="A0A2S6F7U9"/>